<dbReference type="Proteomes" id="UP000805841">
    <property type="component" value="Unassembled WGS sequence"/>
</dbReference>
<feature type="compositionally biased region" description="Low complexity" evidence="1">
    <location>
        <begin position="23"/>
        <end position="44"/>
    </location>
</feature>
<proteinExistence type="predicted"/>
<feature type="signal peptide" evidence="2">
    <location>
        <begin position="1"/>
        <end position="19"/>
    </location>
</feature>
<dbReference type="PROSITE" id="PS51257">
    <property type="entry name" value="PROKAR_LIPOPROTEIN"/>
    <property type="match status" value="1"/>
</dbReference>
<evidence type="ECO:0000256" key="2">
    <source>
        <dbReference type="SAM" id="SignalP"/>
    </source>
</evidence>
<evidence type="ECO:0008006" key="5">
    <source>
        <dbReference type="Google" id="ProtNLM"/>
    </source>
</evidence>
<gene>
    <name evidence="3" type="ORF">HAQ05_17645</name>
</gene>
<reference evidence="3 4" key="1">
    <citation type="journal article" date="2020" name="Insects">
        <title>Bacteria Belonging to Pseudomonas typographi sp. nov. from the Bark Beetle Ips typographus Have Genomic Potential to Aid in the Host Ecology.</title>
        <authorList>
            <person name="Peral-Aranega E."/>
            <person name="Saati-Santamaria Z."/>
            <person name="Kolarik M."/>
            <person name="Rivas R."/>
            <person name="Garcia-Fraile P."/>
        </authorList>
    </citation>
    <scope>NUCLEOTIDE SEQUENCE [LARGE SCALE GENOMIC DNA]</scope>
    <source>
        <strain evidence="3 4">CA3A</strain>
    </source>
</reference>
<organism evidence="3 4">
    <name type="scientific">Pseudomonas typographi</name>
    <dbReference type="NCBI Taxonomy" id="2715964"/>
    <lineage>
        <taxon>Bacteria</taxon>
        <taxon>Pseudomonadati</taxon>
        <taxon>Pseudomonadota</taxon>
        <taxon>Gammaproteobacteria</taxon>
        <taxon>Pseudomonadales</taxon>
        <taxon>Pseudomonadaceae</taxon>
        <taxon>Pseudomonas</taxon>
    </lineage>
</organism>
<keyword evidence="2" id="KW-0732">Signal</keyword>
<sequence>MKVRSLALLGLLGLLSACAGEAPSPPAATAAPPAGAPAPDITAPEPLGPLPAWQRELSGTLTNVPVGAQVELAMLVVDDSGRPQRLLASTTLAGNGRALPFQLRFAPEAFPQGARVELRGRASQAGMLSLKLTPRGIAQATTQNLGQLQMDKAP</sequence>
<evidence type="ECO:0000313" key="3">
    <source>
        <dbReference type="EMBL" id="MBD1600519.1"/>
    </source>
</evidence>
<evidence type="ECO:0000313" key="4">
    <source>
        <dbReference type="Proteomes" id="UP000805841"/>
    </source>
</evidence>
<name>A0ABR7Z5B8_9PSED</name>
<comment type="caution">
    <text evidence="3">The sequence shown here is derived from an EMBL/GenBank/DDBJ whole genome shotgun (WGS) entry which is preliminary data.</text>
</comment>
<evidence type="ECO:0000256" key="1">
    <source>
        <dbReference type="SAM" id="MobiDB-lite"/>
    </source>
</evidence>
<feature type="chain" id="PRO_5045046684" description="Lipoprotein" evidence="2">
    <location>
        <begin position="20"/>
        <end position="154"/>
    </location>
</feature>
<dbReference type="EMBL" id="JAAOCA010000022">
    <property type="protein sequence ID" value="MBD1600519.1"/>
    <property type="molecule type" value="Genomic_DNA"/>
</dbReference>
<accession>A0ABR7Z5B8</accession>
<protein>
    <recommendedName>
        <fullName evidence="5">Lipoprotein</fullName>
    </recommendedName>
</protein>
<dbReference type="RefSeq" id="WP_190422893.1">
    <property type="nucleotide sequence ID" value="NZ_JAAOCA010000022.1"/>
</dbReference>
<keyword evidence="4" id="KW-1185">Reference proteome</keyword>
<feature type="region of interest" description="Disordered" evidence="1">
    <location>
        <begin position="23"/>
        <end position="48"/>
    </location>
</feature>